<dbReference type="SMART" id="SM00131">
    <property type="entry name" value="KU"/>
    <property type="match status" value="1"/>
</dbReference>
<dbReference type="InterPro" id="IPR036880">
    <property type="entry name" value="Kunitz_BPTI_sf"/>
</dbReference>
<dbReference type="PROSITE" id="PS50279">
    <property type="entry name" value="BPTI_KUNITZ_2"/>
    <property type="match status" value="1"/>
</dbReference>
<keyword evidence="1" id="KW-0732">Signal</keyword>
<dbReference type="CDD" id="cd00109">
    <property type="entry name" value="Kunitz-type"/>
    <property type="match status" value="1"/>
</dbReference>
<evidence type="ECO:0000259" key="2">
    <source>
        <dbReference type="PROSITE" id="PS50279"/>
    </source>
</evidence>
<dbReference type="InterPro" id="IPR002223">
    <property type="entry name" value="Kunitz_BPTI"/>
</dbReference>
<reference evidence="3" key="1">
    <citation type="submission" date="2019-12" db="EMBL/GenBank/DDBJ databases">
        <title>The sialotranscriptome of the gopher-tortoise tick, Amblyomma tuberculatum.</title>
        <authorList>
            <person name="Karim S."/>
            <person name="Andersen J."/>
            <person name="Kumar D."/>
            <person name="Adamson S."/>
            <person name="Ennen J."/>
            <person name="Qualis C.P."/>
            <person name="Ribeiro J.M.C."/>
        </authorList>
    </citation>
    <scope>NUCLEOTIDE SEQUENCE</scope>
    <source>
        <strain evidence="3">Removed</strain>
        <tissue evidence="3">Salivary glands</tissue>
    </source>
</reference>
<name>A0A6M2E4C6_9ACAR</name>
<evidence type="ECO:0000313" key="3">
    <source>
        <dbReference type="EMBL" id="NOV53244.1"/>
    </source>
</evidence>
<dbReference type="GO" id="GO:0004867">
    <property type="term" value="F:serine-type endopeptidase inhibitor activity"/>
    <property type="evidence" value="ECO:0007669"/>
    <property type="project" value="InterPro"/>
</dbReference>
<organism evidence="3">
    <name type="scientific">Amblyomma tuberculatum</name>
    <dbReference type="NCBI Taxonomy" id="48802"/>
    <lineage>
        <taxon>Eukaryota</taxon>
        <taxon>Metazoa</taxon>
        <taxon>Ecdysozoa</taxon>
        <taxon>Arthropoda</taxon>
        <taxon>Chelicerata</taxon>
        <taxon>Arachnida</taxon>
        <taxon>Acari</taxon>
        <taxon>Parasitiformes</taxon>
        <taxon>Ixodida</taxon>
        <taxon>Ixodoidea</taxon>
        <taxon>Ixodidae</taxon>
        <taxon>Amblyomminae</taxon>
        <taxon>Amblyomma</taxon>
    </lineage>
</organism>
<dbReference type="SUPFAM" id="SSF57362">
    <property type="entry name" value="BPTI-like"/>
    <property type="match status" value="1"/>
</dbReference>
<accession>A0A6M2E4C6</accession>
<protein>
    <submittedName>
        <fullName evidence="3">Putative bpti/kunitz family of serine protease inhibitor</fullName>
    </submittedName>
</protein>
<dbReference type="Gene3D" id="4.10.410.10">
    <property type="entry name" value="Pancreatic trypsin inhibitor Kunitz domain"/>
    <property type="match status" value="1"/>
</dbReference>
<feature type="domain" description="BPTI/Kunitz inhibitor" evidence="2">
    <location>
        <begin position="31"/>
        <end position="82"/>
    </location>
</feature>
<sequence>MNLLGFLFTGCALVAAVVAESSTLSYKQEKCVLPNNQPGSDCKRISLMYFYNTTSGKCENFRWTGCDWTGVFETLHECVSKCNEDQGAPFCASPPPSPCNETQNGKGRERYFYNITTQTCTKYEFCGKPLKMLGNNYFIVEGYCTKQCGGFNETTASANIEQQPVE</sequence>
<dbReference type="AlphaFoldDB" id="A0A6M2E4C6"/>
<proteinExistence type="predicted"/>
<dbReference type="Pfam" id="PF00014">
    <property type="entry name" value="Kunitz_BPTI"/>
    <property type="match status" value="1"/>
</dbReference>
<feature type="signal peptide" evidence="1">
    <location>
        <begin position="1"/>
        <end position="19"/>
    </location>
</feature>
<evidence type="ECO:0000256" key="1">
    <source>
        <dbReference type="SAM" id="SignalP"/>
    </source>
</evidence>
<feature type="chain" id="PRO_5026831576" evidence="1">
    <location>
        <begin position="20"/>
        <end position="166"/>
    </location>
</feature>
<dbReference type="EMBL" id="GIDH01001301">
    <property type="protein sequence ID" value="NOV53244.1"/>
    <property type="molecule type" value="Transcribed_RNA"/>
</dbReference>